<evidence type="ECO:0000256" key="9">
    <source>
        <dbReference type="ARBA" id="ARBA00023204"/>
    </source>
</evidence>
<dbReference type="PANTHER" id="PTHR42697">
    <property type="entry name" value="ENDONUCLEASE 8"/>
    <property type="match status" value="1"/>
</dbReference>
<keyword evidence="16" id="KW-0255">Endonuclease</keyword>
<keyword evidence="8" id="KW-0238">DNA-binding</keyword>
<dbReference type="SUPFAM" id="SSF57716">
    <property type="entry name" value="Glucocorticoid receptor-like (DNA-binding domain)"/>
    <property type="match status" value="1"/>
</dbReference>
<keyword evidence="16" id="KW-0540">Nuclease</keyword>
<keyword evidence="17" id="KW-1185">Reference proteome</keyword>
<dbReference type="PROSITE" id="PS51068">
    <property type="entry name" value="FPG_CAT"/>
    <property type="match status" value="1"/>
</dbReference>
<gene>
    <name evidence="16" type="ORF">FB556_1740</name>
</gene>
<evidence type="ECO:0000256" key="5">
    <source>
        <dbReference type="ARBA" id="ARBA00022771"/>
    </source>
</evidence>
<accession>A0A543AFB2</accession>
<evidence type="ECO:0000256" key="11">
    <source>
        <dbReference type="ARBA" id="ARBA00023268"/>
    </source>
</evidence>
<dbReference type="InterPro" id="IPR015886">
    <property type="entry name" value="H2TH_FPG"/>
</dbReference>
<dbReference type="GO" id="GO:0003684">
    <property type="term" value="F:damaged DNA binding"/>
    <property type="evidence" value="ECO:0007669"/>
    <property type="project" value="InterPro"/>
</dbReference>
<protein>
    <recommendedName>
        <fullName evidence="2">DNA-(apurinic or apyrimidinic site) lyase</fullName>
        <ecNumber evidence="2">4.2.99.18</ecNumber>
    </recommendedName>
</protein>
<keyword evidence="4" id="KW-0227">DNA damage</keyword>
<dbReference type="Gene3D" id="3.20.190.10">
    <property type="entry name" value="MutM-like, N-terminal"/>
    <property type="match status" value="1"/>
</dbReference>
<dbReference type="InterPro" id="IPR012319">
    <property type="entry name" value="FPG_cat"/>
</dbReference>
<organism evidence="16 17">
    <name type="scientific">Enteractinococcus coprophilus</name>
    <dbReference type="NCBI Taxonomy" id="1027633"/>
    <lineage>
        <taxon>Bacteria</taxon>
        <taxon>Bacillati</taxon>
        <taxon>Actinomycetota</taxon>
        <taxon>Actinomycetes</taxon>
        <taxon>Micrococcales</taxon>
        <taxon>Micrococcaceae</taxon>
    </lineage>
</organism>
<keyword evidence="6" id="KW-0378">Hydrolase</keyword>
<feature type="domain" description="FPG-type" evidence="14">
    <location>
        <begin position="266"/>
        <end position="305"/>
    </location>
</feature>
<dbReference type="SUPFAM" id="SSF81624">
    <property type="entry name" value="N-terminal domain of MutM-like DNA repair proteins"/>
    <property type="match status" value="1"/>
</dbReference>
<comment type="similarity">
    <text evidence="1">Belongs to the FPG family.</text>
</comment>
<dbReference type="GO" id="GO:0008270">
    <property type="term" value="F:zinc ion binding"/>
    <property type="evidence" value="ECO:0007669"/>
    <property type="project" value="UniProtKB-KW"/>
</dbReference>
<evidence type="ECO:0000256" key="1">
    <source>
        <dbReference type="ARBA" id="ARBA00009409"/>
    </source>
</evidence>
<dbReference type="InterPro" id="IPR035937">
    <property type="entry name" value="FPG_N"/>
</dbReference>
<keyword evidence="5 13" id="KW-0863">Zinc-finger</keyword>
<evidence type="ECO:0000313" key="17">
    <source>
        <dbReference type="Proteomes" id="UP000319746"/>
    </source>
</evidence>
<evidence type="ECO:0000256" key="4">
    <source>
        <dbReference type="ARBA" id="ARBA00022763"/>
    </source>
</evidence>
<keyword evidence="11" id="KW-0511">Multifunctional enzyme</keyword>
<reference evidence="16 17" key="1">
    <citation type="submission" date="2019-06" db="EMBL/GenBank/DDBJ databases">
        <title>Sequencing the genomes of 1000 actinobacteria strains.</title>
        <authorList>
            <person name="Klenk H.-P."/>
        </authorList>
    </citation>
    <scope>NUCLEOTIDE SEQUENCE [LARGE SCALE GENOMIC DNA]</scope>
    <source>
        <strain evidence="16 17">DSM 24083</strain>
    </source>
</reference>
<keyword evidence="3" id="KW-0479">Metal-binding</keyword>
<dbReference type="GO" id="GO:0006284">
    <property type="term" value="P:base-excision repair"/>
    <property type="evidence" value="ECO:0007669"/>
    <property type="project" value="InterPro"/>
</dbReference>
<dbReference type="Pfam" id="PF01149">
    <property type="entry name" value="Fapy_DNA_glyco"/>
    <property type="match status" value="1"/>
</dbReference>
<dbReference type="PANTHER" id="PTHR42697:SF1">
    <property type="entry name" value="ENDONUCLEASE 8"/>
    <property type="match status" value="1"/>
</dbReference>
<dbReference type="InterPro" id="IPR010979">
    <property type="entry name" value="Ribosomal_uS13-like_H2TH"/>
</dbReference>
<evidence type="ECO:0000256" key="2">
    <source>
        <dbReference type="ARBA" id="ARBA00012720"/>
    </source>
</evidence>
<dbReference type="EMBL" id="VFOU01000003">
    <property type="protein sequence ID" value="TQL71267.1"/>
    <property type="molecule type" value="Genomic_DNA"/>
</dbReference>
<keyword evidence="7" id="KW-0862">Zinc</keyword>
<evidence type="ECO:0000259" key="15">
    <source>
        <dbReference type="PROSITE" id="PS51068"/>
    </source>
</evidence>
<proteinExistence type="inferred from homology"/>
<dbReference type="Pfam" id="PF06831">
    <property type="entry name" value="H2TH"/>
    <property type="match status" value="1"/>
</dbReference>
<dbReference type="InterPro" id="IPR000214">
    <property type="entry name" value="Znf_DNA_glyclase/AP_lyase"/>
</dbReference>
<sequence>MPEGDSLVRLSHRLRPIMLDQIIKRSDFRVPQLATTDLSGWLVVDIRTDAKYLSITVAADANITDDSQHLVIVSHLGMDGAWHIDTRPSYRTRCILEFDEHTVVGNSLAKLEMFPPEEARQYLAFLGPDLLDEDWNDRAKSDQLLAQSIQNMRLAPDQPIGTALLDQRLVSGIGNIYRCEVLLLARINPHCLVSELSDEQLTGLVLLARDLMVINVPPRAPERARRRTVDVRPEEQAPFGVRVTTQIEQARAQTDRRQARNDPNYWVYGRERQECLRCGGPVRLEKLGPSADKERDLYWCPNCQRG</sequence>
<dbReference type="GO" id="GO:0000703">
    <property type="term" value="F:oxidized pyrimidine nucleobase lesion DNA N-glycosylase activity"/>
    <property type="evidence" value="ECO:0007669"/>
    <property type="project" value="TreeGrafter"/>
</dbReference>
<evidence type="ECO:0000256" key="6">
    <source>
        <dbReference type="ARBA" id="ARBA00022801"/>
    </source>
</evidence>
<dbReference type="PROSITE" id="PS51066">
    <property type="entry name" value="ZF_FPG_2"/>
    <property type="match status" value="1"/>
</dbReference>
<keyword evidence="9" id="KW-0234">DNA repair</keyword>
<dbReference type="SMART" id="SM00898">
    <property type="entry name" value="Fapy_DNA_glyco"/>
    <property type="match status" value="1"/>
</dbReference>
<dbReference type="GO" id="GO:0140078">
    <property type="term" value="F:class I DNA-(apurinic or apyrimidinic site) endonuclease activity"/>
    <property type="evidence" value="ECO:0007669"/>
    <property type="project" value="UniProtKB-EC"/>
</dbReference>
<dbReference type="Gene3D" id="1.10.8.50">
    <property type="match status" value="1"/>
</dbReference>
<dbReference type="OrthoDB" id="9800855at2"/>
<evidence type="ECO:0000256" key="7">
    <source>
        <dbReference type="ARBA" id="ARBA00022833"/>
    </source>
</evidence>
<evidence type="ECO:0000256" key="10">
    <source>
        <dbReference type="ARBA" id="ARBA00023239"/>
    </source>
</evidence>
<evidence type="ECO:0000256" key="8">
    <source>
        <dbReference type="ARBA" id="ARBA00023125"/>
    </source>
</evidence>
<evidence type="ECO:0000256" key="12">
    <source>
        <dbReference type="ARBA" id="ARBA00023295"/>
    </source>
</evidence>
<keyword evidence="12" id="KW-0326">Glycosidase</keyword>
<dbReference type="RefSeq" id="WP_141866759.1">
    <property type="nucleotide sequence ID" value="NZ_BAABAN010000005.1"/>
</dbReference>
<evidence type="ECO:0000256" key="3">
    <source>
        <dbReference type="ARBA" id="ARBA00022723"/>
    </source>
</evidence>
<feature type="domain" description="Formamidopyrimidine-DNA glycosylase catalytic" evidence="15">
    <location>
        <begin position="2"/>
        <end position="105"/>
    </location>
</feature>
<comment type="caution">
    <text evidence="16">The sequence shown here is derived from an EMBL/GenBank/DDBJ whole genome shotgun (WGS) entry which is preliminary data.</text>
</comment>
<dbReference type="AlphaFoldDB" id="A0A543AFB2"/>
<evidence type="ECO:0000256" key="13">
    <source>
        <dbReference type="PROSITE-ProRule" id="PRU00391"/>
    </source>
</evidence>
<dbReference type="SMART" id="SM01232">
    <property type="entry name" value="H2TH"/>
    <property type="match status" value="1"/>
</dbReference>
<name>A0A543AFB2_9MICC</name>
<dbReference type="EC" id="4.2.99.18" evidence="2"/>
<dbReference type="SUPFAM" id="SSF46946">
    <property type="entry name" value="S13-like H2TH domain"/>
    <property type="match status" value="1"/>
</dbReference>
<keyword evidence="10" id="KW-0456">Lyase</keyword>
<evidence type="ECO:0000259" key="14">
    <source>
        <dbReference type="PROSITE" id="PS51066"/>
    </source>
</evidence>
<dbReference type="Proteomes" id="UP000319746">
    <property type="component" value="Unassembled WGS sequence"/>
</dbReference>
<evidence type="ECO:0000313" key="16">
    <source>
        <dbReference type="EMBL" id="TQL71267.1"/>
    </source>
</evidence>